<dbReference type="EMBL" id="JAPZVM010000013">
    <property type="protein sequence ID" value="MCZ8373522.1"/>
    <property type="molecule type" value="Genomic_DNA"/>
</dbReference>
<sequence>MKYALFILTAWGILFASCKQSPRKQASSLSFSKELQDDTTGTKPAMSTADSIRPEQIRLHAELVYDSVSYLTIENNGVLPVRTDKTYQLIHYIHNQWKPVKVNQADTSSVTIAAGEKDTLWIHFKRQIGYEPIGRCSISKTFYSLSQPQCSIQKAIEAHTRSIIIDWNRCELIPDRTELTNLYVDMRATPSEENLLLTIHNHSNQTLICGNETDYTISIFQDNQWKEISYPKITEDLAVVLPPDHIISNWKYRLPYGRFHFKPGRYRIIKDFSLESDYRKKFYTAAEFTLQYEVYAGKEGEVVIK</sequence>
<comment type="caution">
    <text evidence="3">The sequence shown here is derived from an EMBL/GenBank/DDBJ whole genome shotgun (WGS) entry which is preliminary data.</text>
</comment>
<accession>A0ABT4PKD7</accession>
<dbReference type="RefSeq" id="WP_269878859.1">
    <property type="nucleotide sequence ID" value="NZ_JAPZVM010000013.1"/>
</dbReference>
<evidence type="ECO:0000313" key="4">
    <source>
        <dbReference type="Proteomes" id="UP001141933"/>
    </source>
</evidence>
<feature type="region of interest" description="Disordered" evidence="1">
    <location>
        <begin position="29"/>
        <end position="49"/>
    </location>
</feature>
<protein>
    <recommendedName>
        <fullName evidence="2">Bacterial Ig-like domain-containing protein</fullName>
    </recommendedName>
</protein>
<dbReference type="InterPro" id="IPR046878">
    <property type="entry name" value="Big_14"/>
</dbReference>
<reference evidence="3" key="1">
    <citation type="submission" date="2022-12" db="EMBL/GenBank/DDBJ databases">
        <title>Phocaeicola acetigenes sp. nov., isolated feces from a healthy human.</title>
        <authorList>
            <person name="Do H."/>
            <person name="Ha Y.B."/>
            <person name="Kim J.-S."/>
            <person name="Suh M.K."/>
            <person name="Kim H.S."/>
            <person name="Lee J.-S."/>
        </authorList>
    </citation>
    <scope>NUCLEOTIDE SEQUENCE</scope>
    <source>
        <strain evidence="3">KGMB11183</strain>
    </source>
</reference>
<keyword evidence="4" id="KW-1185">Reference proteome</keyword>
<evidence type="ECO:0000256" key="1">
    <source>
        <dbReference type="SAM" id="MobiDB-lite"/>
    </source>
</evidence>
<organism evidence="3 4">
    <name type="scientific">Phocaeicola acetigenes</name>
    <dbReference type="NCBI Taxonomy" id="3016083"/>
    <lineage>
        <taxon>Bacteria</taxon>
        <taxon>Pseudomonadati</taxon>
        <taxon>Bacteroidota</taxon>
        <taxon>Bacteroidia</taxon>
        <taxon>Bacteroidales</taxon>
        <taxon>Bacteroidaceae</taxon>
        <taxon>Phocaeicola</taxon>
    </lineage>
</organism>
<proteinExistence type="predicted"/>
<evidence type="ECO:0000259" key="2">
    <source>
        <dbReference type="Pfam" id="PF20251"/>
    </source>
</evidence>
<feature type="compositionally biased region" description="Polar residues" evidence="1">
    <location>
        <begin position="29"/>
        <end position="42"/>
    </location>
</feature>
<name>A0ABT4PKD7_9BACT</name>
<dbReference type="PROSITE" id="PS51257">
    <property type="entry name" value="PROKAR_LIPOPROTEIN"/>
    <property type="match status" value="1"/>
</dbReference>
<dbReference type="Proteomes" id="UP001141933">
    <property type="component" value="Unassembled WGS sequence"/>
</dbReference>
<dbReference type="Pfam" id="PF20251">
    <property type="entry name" value="Big_14"/>
    <property type="match status" value="1"/>
</dbReference>
<feature type="domain" description="Bacterial Ig-like" evidence="2">
    <location>
        <begin position="189"/>
        <end position="282"/>
    </location>
</feature>
<gene>
    <name evidence="3" type="ORF">O6P32_12525</name>
</gene>
<evidence type="ECO:0000313" key="3">
    <source>
        <dbReference type="EMBL" id="MCZ8373522.1"/>
    </source>
</evidence>